<dbReference type="Proteomes" id="UP000237682">
    <property type="component" value="Unassembled WGS sequence"/>
</dbReference>
<protein>
    <submittedName>
        <fullName evidence="2">Uncharacterized protein</fullName>
    </submittedName>
</protein>
<gene>
    <name evidence="2" type="ORF">C5L14_05185</name>
</gene>
<reference evidence="2 3" key="1">
    <citation type="submission" date="2018-02" db="EMBL/GenBank/DDBJ databases">
        <title>Whole genome sequencing of endophytic bacterium.</title>
        <authorList>
            <person name="Eedara R."/>
            <person name="Podile A.R."/>
        </authorList>
    </citation>
    <scope>NUCLEOTIDE SEQUENCE [LARGE SCALE GENOMIC DNA]</scope>
    <source>
        <strain evidence="2 3">RP1T</strain>
    </source>
</reference>
<evidence type="ECO:0000313" key="3">
    <source>
        <dbReference type="Proteomes" id="UP000237682"/>
    </source>
</evidence>
<organism evidence="2 3">
    <name type="scientific">Labrys okinawensis</name>
    <dbReference type="NCBI Taxonomy" id="346911"/>
    <lineage>
        <taxon>Bacteria</taxon>
        <taxon>Pseudomonadati</taxon>
        <taxon>Pseudomonadota</taxon>
        <taxon>Alphaproteobacteria</taxon>
        <taxon>Hyphomicrobiales</taxon>
        <taxon>Xanthobacteraceae</taxon>
        <taxon>Labrys</taxon>
    </lineage>
</organism>
<feature type="region of interest" description="Disordered" evidence="1">
    <location>
        <begin position="1"/>
        <end position="58"/>
    </location>
</feature>
<dbReference type="AlphaFoldDB" id="A0A2S9QH08"/>
<sequence>MSVIGLPLVTPPPPLEPLPPPPPPAPPPEPPPPEPPPPPPPPAARAAPAANRKAVERAVTARRRVEDRFKDMLSLPCMDVGKTHGEGNYSPAGCTGSPAVGRRTLLQKIGLTSLTLRLPAV</sequence>
<accession>A0A2S9QH08</accession>
<dbReference type="EMBL" id="PUEJ01000002">
    <property type="protein sequence ID" value="PRH88628.1"/>
    <property type="molecule type" value="Genomic_DNA"/>
</dbReference>
<name>A0A2S9QH08_9HYPH</name>
<proteinExistence type="predicted"/>
<evidence type="ECO:0000313" key="2">
    <source>
        <dbReference type="EMBL" id="PRH88628.1"/>
    </source>
</evidence>
<keyword evidence="3" id="KW-1185">Reference proteome</keyword>
<feature type="compositionally biased region" description="Pro residues" evidence="1">
    <location>
        <begin position="9"/>
        <end position="43"/>
    </location>
</feature>
<evidence type="ECO:0000256" key="1">
    <source>
        <dbReference type="SAM" id="MobiDB-lite"/>
    </source>
</evidence>
<comment type="caution">
    <text evidence="2">The sequence shown here is derived from an EMBL/GenBank/DDBJ whole genome shotgun (WGS) entry which is preliminary data.</text>
</comment>